<feature type="binding site" evidence="12">
    <location>
        <begin position="83"/>
        <end position="93"/>
    </location>
    <ligand>
        <name>ATP</name>
        <dbReference type="ChEBI" id="CHEBI:30616"/>
    </ligand>
</feature>
<dbReference type="InterPro" id="IPR014721">
    <property type="entry name" value="Ribsml_uS5_D2-typ_fold_subgr"/>
</dbReference>
<evidence type="ECO:0000259" key="14">
    <source>
        <dbReference type="Pfam" id="PF08544"/>
    </source>
</evidence>
<evidence type="ECO:0000256" key="11">
    <source>
        <dbReference type="ARBA" id="ARBA00049375"/>
    </source>
</evidence>
<comment type="pathway">
    <text evidence="1 12">Amino-acid biosynthesis; L-threonine biosynthesis; L-threonine from L-aspartate: step 4/5.</text>
</comment>
<dbReference type="Gene3D" id="3.30.70.890">
    <property type="entry name" value="GHMP kinase, C-terminal domain"/>
    <property type="match status" value="1"/>
</dbReference>
<dbReference type="UniPathway" id="UPA00050">
    <property type="reaction ID" value="UER00064"/>
</dbReference>
<name>I4EDM3_9BACT</name>
<dbReference type="InterPro" id="IPR036554">
    <property type="entry name" value="GHMP_kinase_C_sf"/>
</dbReference>
<comment type="similarity">
    <text evidence="2 12">Belongs to the GHMP kinase family. Homoserine kinase subfamily.</text>
</comment>
<keyword evidence="16" id="KW-1185">Reference proteome</keyword>
<feature type="domain" description="GHMP kinase C-terminal" evidence="14">
    <location>
        <begin position="199"/>
        <end position="269"/>
    </location>
</feature>
<dbReference type="PROSITE" id="PS00627">
    <property type="entry name" value="GHMP_KINASES_ATP"/>
    <property type="match status" value="1"/>
</dbReference>
<dbReference type="GO" id="GO:0005737">
    <property type="term" value="C:cytoplasm"/>
    <property type="evidence" value="ECO:0007669"/>
    <property type="project" value="UniProtKB-SubCell"/>
</dbReference>
<keyword evidence="5 12" id="KW-0028">Amino-acid biosynthesis</keyword>
<evidence type="ECO:0000256" key="9">
    <source>
        <dbReference type="ARBA" id="ARBA00022777"/>
    </source>
</evidence>
<dbReference type="EC" id="2.7.1.39" evidence="3 12"/>
<keyword evidence="10 12" id="KW-0067">ATP-binding</keyword>
<evidence type="ECO:0000313" key="16">
    <source>
        <dbReference type="Proteomes" id="UP000004221"/>
    </source>
</evidence>
<organism evidence="15 16">
    <name type="scientific">Nitrolancea hollandica Lb</name>
    <dbReference type="NCBI Taxonomy" id="1129897"/>
    <lineage>
        <taxon>Bacteria</taxon>
        <taxon>Pseudomonadati</taxon>
        <taxon>Thermomicrobiota</taxon>
        <taxon>Thermomicrobia</taxon>
        <taxon>Sphaerobacterales</taxon>
        <taxon>Sphaerobacterineae</taxon>
        <taxon>Sphaerobacteraceae</taxon>
        <taxon>Nitrolancea</taxon>
    </lineage>
</organism>
<dbReference type="SUPFAM" id="SSF54211">
    <property type="entry name" value="Ribosomal protein S5 domain 2-like"/>
    <property type="match status" value="1"/>
</dbReference>
<dbReference type="GO" id="GO:0009088">
    <property type="term" value="P:threonine biosynthetic process"/>
    <property type="evidence" value="ECO:0007669"/>
    <property type="project" value="UniProtKB-UniRule"/>
</dbReference>
<feature type="domain" description="GHMP kinase N-terminal" evidence="13">
    <location>
        <begin position="54"/>
        <end position="136"/>
    </location>
</feature>
<dbReference type="Pfam" id="PF00288">
    <property type="entry name" value="GHMP_kinases_N"/>
    <property type="match status" value="1"/>
</dbReference>
<keyword evidence="9 12" id="KW-0418">Kinase</keyword>
<evidence type="ECO:0000256" key="2">
    <source>
        <dbReference type="ARBA" id="ARBA00007370"/>
    </source>
</evidence>
<comment type="function">
    <text evidence="12">Catalyzes the ATP-dependent phosphorylation of L-homoserine to L-homoserine phosphate.</text>
</comment>
<proteinExistence type="inferred from homology"/>
<dbReference type="NCBIfam" id="TIGR00191">
    <property type="entry name" value="thrB"/>
    <property type="match status" value="1"/>
</dbReference>
<comment type="catalytic activity">
    <reaction evidence="11 12">
        <text>L-homoserine + ATP = O-phospho-L-homoserine + ADP + H(+)</text>
        <dbReference type="Rhea" id="RHEA:13985"/>
        <dbReference type="ChEBI" id="CHEBI:15378"/>
        <dbReference type="ChEBI" id="CHEBI:30616"/>
        <dbReference type="ChEBI" id="CHEBI:57476"/>
        <dbReference type="ChEBI" id="CHEBI:57590"/>
        <dbReference type="ChEBI" id="CHEBI:456216"/>
        <dbReference type="EC" id="2.7.1.39"/>
    </reaction>
</comment>
<dbReference type="HAMAP" id="MF_00384">
    <property type="entry name" value="Homoser_kinase"/>
    <property type="match status" value="1"/>
</dbReference>
<evidence type="ECO:0000256" key="6">
    <source>
        <dbReference type="ARBA" id="ARBA00022679"/>
    </source>
</evidence>
<evidence type="ECO:0000256" key="12">
    <source>
        <dbReference type="HAMAP-Rule" id="MF_00384"/>
    </source>
</evidence>
<dbReference type="EMBL" id="CAGS01000065">
    <property type="protein sequence ID" value="CCF82785.1"/>
    <property type="molecule type" value="Genomic_DNA"/>
</dbReference>
<keyword evidence="8 12" id="KW-0547">Nucleotide-binding</keyword>
<keyword evidence="7 12" id="KW-0791">Threonine biosynthesis</keyword>
<dbReference type="InterPro" id="IPR006203">
    <property type="entry name" value="GHMP_knse_ATP-bd_CS"/>
</dbReference>
<dbReference type="RefSeq" id="WP_008475196.1">
    <property type="nucleotide sequence ID" value="NZ_CAGS01000065.1"/>
</dbReference>
<dbReference type="GO" id="GO:0004413">
    <property type="term" value="F:homoserine kinase activity"/>
    <property type="evidence" value="ECO:0007669"/>
    <property type="project" value="UniProtKB-UniRule"/>
</dbReference>
<dbReference type="InterPro" id="IPR020568">
    <property type="entry name" value="Ribosomal_Su5_D2-typ_SF"/>
</dbReference>
<dbReference type="AlphaFoldDB" id="I4EDM3"/>
<reference evidence="15 16" key="1">
    <citation type="journal article" date="2012" name="ISME J.">
        <title>Nitrification expanded: discovery, physiology and genomics of a nitrite-oxidizing bacterium from the phylum Chloroflexi.</title>
        <authorList>
            <person name="Sorokin D.Y."/>
            <person name="Lucker S."/>
            <person name="Vejmelkova D."/>
            <person name="Kostrikina N.A."/>
            <person name="Kleerebezem R."/>
            <person name="Rijpstra W.I."/>
            <person name="Damste J.S."/>
            <person name="Le Paslier D."/>
            <person name="Muyzer G."/>
            <person name="Wagner M."/>
            <person name="van Loosdrecht M.C."/>
            <person name="Daims H."/>
        </authorList>
    </citation>
    <scope>NUCLEOTIDE SEQUENCE [LARGE SCALE GENOMIC DNA]</scope>
    <source>
        <strain evidence="16">none</strain>
    </source>
</reference>
<dbReference type="PIRSF" id="PIRSF000676">
    <property type="entry name" value="Homoser_kin"/>
    <property type="match status" value="1"/>
</dbReference>
<dbReference type="InterPro" id="IPR013750">
    <property type="entry name" value="GHMP_kinase_C_dom"/>
</dbReference>
<dbReference type="PANTHER" id="PTHR20861">
    <property type="entry name" value="HOMOSERINE/4-DIPHOSPHOCYTIDYL-2-C-METHYL-D-ERYTHRITOL KINASE"/>
    <property type="match status" value="1"/>
</dbReference>
<dbReference type="OrthoDB" id="9769912at2"/>
<keyword evidence="12" id="KW-0963">Cytoplasm</keyword>
<evidence type="ECO:0000259" key="13">
    <source>
        <dbReference type="Pfam" id="PF00288"/>
    </source>
</evidence>
<dbReference type="InterPro" id="IPR006204">
    <property type="entry name" value="GHMP_kinase_N_dom"/>
</dbReference>
<dbReference type="SUPFAM" id="SSF55060">
    <property type="entry name" value="GHMP Kinase, C-terminal domain"/>
    <property type="match status" value="1"/>
</dbReference>
<dbReference type="InterPro" id="IPR000870">
    <property type="entry name" value="Homoserine_kinase"/>
</dbReference>
<evidence type="ECO:0000256" key="5">
    <source>
        <dbReference type="ARBA" id="ARBA00022605"/>
    </source>
</evidence>
<dbReference type="Pfam" id="PF08544">
    <property type="entry name" value="GHMP_kinases_C"/>
    <property type="match status" value="1"/>
</dbReference>
<evidence type="ECO:0000256" key="10">
    <source>
        <dbReference type="ARBA" id="ARBA00022840"/>
    </source>
</evidence>
<dbReference type="PRINTS" id="PR00958">
    <property type="entry name" value="HOMSERKINASE"/>
</dbReference>
<dbReference type="Gene3D" id="3.30.230.10">
    <property type="match status" value="1"/>
</dbReference>
<dbReference type="PANTHER" id="PTHR20861:SF1">
    <property type="entry name" value="HOMOSERINE KINASE"/>
    <property type="match status" value="1"/>
</dbReference>
<comment type="caution">
    <text evidence="15">The sequence shown here is derived from an EMBL/GenBank/DDBJ whole genome shotgun (WGS) entry which is preliminary data.</text>
</comment>
<evidence type="ECO:0000256" key="7">
    <source>
        <dbReference type="ARBA" id="ARBA00022697"/>
    </source>
</evidence>
<evidence type="ECO:0000256" key="1">
    <source>
        <dbReference type="ARBA" id="ARBA00005015"/>
    </source>
</evidence>
<accession>I4EDM3</accession>
<dbReference type="GO" id="GO:0005524">
    <property type="term" value="F:ATP binding"/>
    <property type="evidence" value="ECO:0007669"/>
    <property type="project" value="UniProtKB-UniRule"/>
</dbReference>
<gene>
    <name evidence="12 15" type="primary">thrB</name>
    <name evidence="15" type="ORF">NITHO_1570001</name>
</gene>
<protein>
    <recommendedName>
        <fullName evidence="4 12">Homoserine kinase</fullName>
        <shortName evidence="12">HK</shortName>
        <shortName evidence="12">HSK</shortName>
        <ecNumber evidence="3 12">2.7.1.39</ecNumber>
    </recommendedName>
</protein>
<evidence type="ECO:0000256" key="8">
    <source>
        <dbReference type="ARBA" id="ARBA00022741"/>
    </source>
</evidence>
<keyword evidence="6 12" id="KW-0808">Transferase</keyword>
<comment type="subcellular location">
    <subcellularLocation>
        <location evidence="12">Cytoplasm</location>
    </subcellularLocation>
</comment>
<evidence type="ECO:0000256" key="4">
    <source>
        <dbReference type="ARBA" id="ARBA00017858"/>
    </source>
</evidence>
<evidence type="ECO:0000256" key="3">
    <source>
        <dbReference type="ARBA" id="ARBA00012078"/>
    </source>
</evidence>
<dbReference type="Proteomes" id="UP000004221">
    <property type="component" value="Unassembled WGS sequence"/>
</dbReference>
<evidence type="ECO:0000313" key="15">
    <source>
        <dbReference type="EMBL" id="CCF82785.1"/>
    </source>
</evidence>
<sequence length="305" mass="31194">MRFSVSVPASSANLGPGFDALALALGLYTTVEVVTTDDDEPRMIEGPELAGGTNLVLVALRTLAGAVKRPLPGCRISVRSDIPLARGLGSSAAAIVAGLVAANRLFGDPLDDNDILHLAVEIEGHGDNVAAALFGGVALVVPASDRIVYRDLPLGGPLRAVIFIPEHTGLTREARAVVPDEISRTDAVANAARCALLTAALTSGEFTLLGEAMTDRLHQPFRATLYPYLPEMIESVRRAGAYGASLSGAGPAVLALAPPHRASDVAAAMAVTAGIAGVAGQAVELDVDDRGAMASEVIAGQPSVI</sequence>